<sequence>MTKVSIFAKRTRLRTYSSKAVYRFCVQVAKCPDDPDILITLLPGHFLYQLEDQQNIRMLRFPKQQLDLESTTKPIHRMTYHLNPIYTAQQLHIKNIKSKDKINLFHLQQNKPWLH</sequence>
<accession>A0AC35U916</accession>
<proteinExistence type="predicted"/>
<reference evidence="2" key="1">
    <citation type="submission" date="2016-11" db="UniProtKB">
        <authorList>
            <consortium name="WormBaseParasite"/>
        </authorList>
    </citation>
    <scope>IDENTIFICATION</scope>
    <source>
        <strain evidence="2">KR3021</strain>
    </source>
</reference>
<protein>
    <submittedName>
        <fullName evidence="2">Ovule protein</fullName>
    </submittedName>
</protein>
<name>A0AC35U916_9BILA</name>
<dbReference type="Proteomes" id="UP000095286">
    <property type="component" value="Unplaced"/>
</dbReference>
<dbReference type="WBParaSite" id="RSKR_0000919750.1">
    <property type="protein sequence ID" value="RSKR_0000919750.1"/>
    <property type="gene ID" value="RSKR_0000919750"/>
</dbReference>
<evidence type="ECO:0000313" key="2">
    <source>
        <dbReference type="WBParaSite" id="RSKR_0000919750.1"/>
    </source>
</evidence>
<evidence type="ECO:0000313" key="1">
    <source>
        <dbReference type="Proteomes" id="UP000095286"/>
    </source>
</evidence>
<organism evidence="1 2">
    <name type="scientific">Rhabditophanes sp. KR3021</name>
    <dbReference type="NCBI Taxonomy" id="114890"/>
    <lineage>
        <taxon>Eukaryota</taxon>
        <taxon>Metazoa</taxon>
        <taxon>Ecdysozoa</taxon>
        <taxon>Nematoda</taxon>
        <taxon>Chromadorea</taxon>
        <taxon>Rhabditida</taxon>
        <taxon>Tylenchina</taxon>
        <taxon>Panagrolaimomorpha</taxon>
        <taxon>Strongyloidoidea</taxon>
        <taxon>Alloionematidae</taxon>
        <taxon>Rhabditophanes</taxon>
    </lineage>
</organism>